<comment type="similarity">
    <text evidence="2">Belongs to the BMP lipoprotein family.</text>
</comment>
<evidence type="ECO:0000313" key="9">
    <source>
        <dbReference type="EMBL" id="ACS81325.1"/>
    </source>
</evidence>
<reference evidence="9 10" key="1">
    <citation type="submission" date="2009-06" db="EMBL/GenBank/DDBJ databases">
        <title>Complete sequence of Desulfovibrio salexigens DSM 2638.</title>
        <authorList>
            <consortium name="US DOE Joint Genome Institute"/>
            <person name="Lucas S."/>
            <person name="Copeland A."/>
            <person name="Lapidus A."/>
            <person name="Glavina del Rio T."/>
            <person name="Tice H."/>
            <person name="Bruce D."/>
            <person name="Goodwin L."/>
            <person name="Pitluck S."/>
            <person name="Munk A.C."/>
            <person name="Brettin T."/>
            <person name="Detter J.C."/>
            <person name="Han C."/>
            <person name="Tapia R."/>
            <person name="Larimer F."/>
            <person name="Land M."/>
            <person name="Hauser L."/>
            <person name="Kyrpides N."/>
            <person name="Anderson I."/>
            <person name="Wall J.D."/>
            <person name="Arkin A.P."/>
            <person name="Dehal P."/>
            <person name="Chivian D."/>
            <person name="Giles B."/>
            <person name="Hazen T.C."/>
        </authorList>
    </citation>
    <scope>NUCLEOTIDE SEQUENCE [LARGE SCALE GENOMIC DNA]</scope>
    <source>
        <strain evidence="10">ATCC 14822 / DSM 2638 / NCIMB 8403 / VKM B-1763</strain>
    </source>
</reference>
<evidence type="ECO:0000256" key="7">
    <source>
        <dbReference type="SAM" id="Phobius"/>
    </source>
</evidence>
<keyword evidence="7" id="KW-0812">Transmembrane</keyword>
<dbReference type="PANTHER" id="PTHR34296:SF2">
    <property type="entry name" value="ABC TRANSPORTER GUANOSINE-BINDING PROTEIN NUPN"/>
    <property type="match status" value="1"/>
</dbReference>
<sequence length="373" mass="40874">MEITFYKLHFYIKLCFIEDILVKKIFLTGMFIAEIHRFHYSGVIMKTVFVTILFLLFTIGTALADQPVVGFVTGASGLGDLSFNDMSYGGIRRAQQEFNFKLIILEPEVDGESRIEDFTNLIEQSDILILVGAQHAELVKKTAPKYPNKKFIISEVPLAGMENVSSVFFEQGEGSFLAGALAALTSKTGKIGFIGATPVPPVQKFEQGYVDGAKYAVPDIKVEVAYLTPLGDFSGFNAPAKGYNVAMGQYRTGADVVFTVAGLTGNGIIEAARRSGRYAIGVDSDQDSLAKGFVLTSMIKKLDVAAYNELKAVMLGEFKSGPTSYGLKQNGVGLSEMKYTRDKIPNSVLKTIDDIRNKIINGEIKVQYRENLK</sequence>
<dbReference type="eggNOG" id="COG1744">
    <property type="taxonomic scope" value="Bacteria"/>
</dbReference>
<feature type="transmembrane region" description="Helical" evidence="7">
    <location>
        <begin position="43"/>
        <end position="64"/>
    </location>
</feature>
<accession>C6BRU2</accession>
<comment type="subcellular location">
    <subcellularLocation>
        <location evidence="1">Cell membrane</location>
        <topology evidence="1">Lipid-anchor</topology>
    </subcellularLocation>
</comment>
<dbReference type="Pfam" id="PF02608">
    <property type="entry name" value="Bmp"/>
    <property type="match status" value="1"/>
</dbReference>
<evidence type="ECO:0000256" key="3">
    <source>
        <dbReference type="ARBA" id="ARBA00022475"/>
    </source>
</evidence>
<dbReference type="CDD" id="cd06354">
    <property type="entry name" value="PBP1_PrnA-like"/>
    <property type="match status" value="1"/>
</dbReference>
<name>C6BRU2_MARSD</name>
<dbReference type="AlphaFoldDB" id="C6BRU2"/>
<evidence type="ECO:0000259" key="8">
    <source>
        <dbReference type="Pfam" id="PF02608"/>
    </source>
</evidence>
<dbReference type="EMBL" id="CP001649">
    <property type="protein sequence ID" value="ACS81325.1"/>
    <property type="molecule type" value="Genomic_DNA"/>
</dbReference>
<keyword evidence="7" id="KW-1133">Transmembrane helix</keyword>
<evidence type="ECO:0000256" key="5">
    <source>
        <dbReference type="ARBA" id="ARBA00023136"/>
    </source>
</evidence>
<dbReference type="SUPFAM" id="SSF53822">
    <property type="entry name" value="Periplasmic binding protein-like I"/>
    <property type="match status" value="1"/>
</dbReference>
<dbReference type="InterPro" id="IPR028082">
    <property type="entry name" value="Peripla_BP_I"/>
</dbReference>
<evidence type="ECO:0000256" key="4">
    <source>
        <dbReference type="ARBA" id="ARBA00022729"/>
    </source>
</evidence>
<dbReference type="InterPro" id="IPR003760">
    <property type="entry name" value="PnrA-like"/>
</dbReference>
<organism evidence="9 10">
    <name type="scientific">Maridesulfovibrio salexigens (strain ATCC 14822 / DSM 2638 / NCIMB 8403 / VKM B-1763)</name>
    <name type="common">Desulfovibrio salexigens</name>
    <dbReference type="NCBI Taxonomy" id="526222"/>
    <lineage>
        <taxon>Bacteria</taxon>
        <taxon>Pseudomonadati</taxon>
        <taxon>Thermodesulfobacteriota</taxon>
        <taxon>Desulfovibrionia</taxon>
        <taxon>Desulfovibrionales</taxon>
        <taxon>Desulfovibrionaceae</taxon>
        <taxon>Maridesulfovibrio</taxon>
    </lineage>
</organism>
<dbReference type="PANTHER" id="PTHR34296">
    <property type="entry name" value="TRANSCRIPTIONAL ACTIVATOR PROTEIN MED"/>
    <property type="match status" value="1"/>
</dbReference>
<keyword evidence="6 9" id="KW-0449">Lipoprotein</keyword>
<dbReference type="GO" id="GO:0005886">
    <property type="term" value="C:plasma membrane"/>
    <property type="evidence" value="ECO:0007669"/>
    <property type="project" value="UniProtKB-SubCell"/>
</dbReference>
<evidence type="ECO:0000256" key="2">
    <source>
        <dbReference type="ARBA" id="ARBA00008610"/>
    </source>
</evidence>
<evidence type="ECO:0000256" key="6">
    <source>
        <dbReference type="ARBA" id="ARBA00023288"/>
    </source>
</evidence>
<keyword evidence="4" id="KW-0732">Signal</keyword>
<feature type="domain" description="ABC transporter substrate-binding protein PnrA-like" evidence="8">
    <location>
        <begin position="73"/>
        <end position="369"/>
    </location>
</feature>
<keyword evidence="10" id="KW-1185">Reference proteome</keyword>
<dbReference type="KEGG" id="dsa:Desal_3274"/>
<dbReference type="Gene3D" id="3.40.50.2300">
    <property type="match status" value="2"/>
</dbReference>
<proteinExistence type="inferred from homology"/>
<keyword evidence="3" id="KW-1003">Cell membrane</keyword>
<dbReference type="Proteomes" id="UP000002601">
    <property type="component" value="Chromosome"/>
</dbReference>
<gene>
    <name evidence="9" type="ordered locus">Desal_3274</name>
</gene>
<dbReference type="STRING" id="526222.Desal_3274"/>
<evidence type="ECO:0000256" key="1">
    <source>
        <dbReference type="ARBA" id="ARBA00004193"/>
    </source>
</evidence>
<dbReference type="InterPro" id="IPR050957">
    <property type="entry name" value="BMP_lipoprotein"/>
</dbReference>
<keyword evidence="5 7" id="KW-0472">Membrane</keyword>
<evidence type="ECO:0000313" key="10">
    <source>
        <dbReference type="Proteomes" id="UP000002601"/>
    </source>
</evidence>
<dbReference type="HOGENOM" id="CLU_038813_0_0_7"/>
<protein>
    <submittedName>
        <fullName evidence="9">Basic membrane lipoprotein</fullName>
    </submittedName>
</protein>